<protein>
    <submittedName>
        <fullName evidence="2">Uncharacterized protein</fullName>
    </submittedName>
</protein>
<dbReference type="AlphaFoldDB" id="A0A2G9TYT5"/>
<evidence type="ECO:0000313" key="2">
    <source>
        <dbReference type="EMBL" id="PIO63199.1"/>
    </source>
</evidence>
<proteinExistence type="predicted"/>
<feature type="region of interest" description="Disordered" evidence="1">
    <location>
        <begin position="37"/>
        <end position="60"/>
    </location>
</feature>
<name>A0A2G9TYT5_TELCI</name>
<reference evidence="2 3" key="1">
    <citation type="submission" date="2015-09" db="EMBL/GenBank/DDBJ databases">
        <title>Draft genome of the parasitic nematode Teladorsagia circumcincta isolate WARC Sus (inbred).</title>
        <authorList>
            <person name="Mitreva M."/>
        </authorList>
    </citation>
    <scope>NUCLEOTIDE SEQUENCE [LARGE SCALE GENOMIC DNA]</scope>
    <source>
        <strain evidence="2 3">S</strain>
    </source>
</reference>
<evidence type="ECO:0000256" key="1">
    <source>
        <dbReference type="SAM" id="MobiDB-lite"/>
    </source>
</evidence>
<sequence length="60" mass="6705">MRSGDNNRYFQDYKISMARFWTSAVVHIHNTKLYPLPDEPAFTVAPPPDDGPPLDPSGSS</sequence>
<gene>
    <name evidence="2" type="ORF">TELCIR_15212</name>
</gene>
<organism evidence="2 3">
    <name type="scientific">Teladorsagia circumcincta</name>
    <name type="common">Brown stomach worm</name>
    <name type="synonym">Ostertagia circumcincta</name>
    <dbReference type="NCBI Taxonomy" id="45464"/>
    <lineage>
        <taxon>Eukaryota</taxon>
        <taxon>Metazoa</taxon>
        <taxon>Ecdysozoa</taxon>
        <taxon>Nematoda</taxon>
        <taxon>Chromadorea</taxon>
        <taxon>Rhabditida</taxon>
        <taxon>Rhabditina</taxon>
        <taxon>Rhabditomorpha</taxon>
        <taxon>Strongyloidea</taxon>
        <taxon>Trichostrongylidae</taxon>
        <taxon>Teladorsagia</taxon>
    </lineage>
</organism>
<dbReference type="Proteomes" id="UP000230423">
    <property type="component" value="Unassembled WGS sequence"/>
</dbReference>
<keyword evidence="3" id="KW-1185">Reference proteome</keyword>
<evidence type="ECO:0000313" key="3">
    <source>
        <dbReference type="Proteomes" id="UP000230423"/>
    </source>
</evidence>
<feature type="compositionally biased region" description="Pro residues" evidence="1">
    <location>
        <begin position="45"/>
        <end position="60"/>
    </location>
</feature>
<dbReference type="EMBL" id="KZ351177">
    <property type="protein sequence ID" value="PIO63199.1"/>
    <property type="molecule type" value="Genomic_DNA"/>
</dbReference>
<accession>A0A2G9TYT5</accession>